<evidence type="ECO:0000256" key="3">
    <source>
        <dbReference type="SAM" id="MobiDB-lite"/>
    </source>
</evidence>
<feature type="non-terminal residue" evidence="4">
    <location>
        <position position="330"/>
    </location>
</feature>
<dbReference type="PANTHER" id="PTHR10199">
    <property type="entry name" value="THROMBOSPONDIN"/>
    <property type="match status" value="1"/>
</dbReference>
<reference evidence="5" key="1">
    <citation type="submission" date="2017-09" db="EMBL/GenBank/DDBJ databases">
        <title>Depth-based differentiation of microbial function through sediment-hosted aquifers and enrichment of novel symbionts in the deep terrestrial subsurface.</title>
        <authorList>
            <person name="Probst A.J."/>
            <person name="Ladd B."/>
            <person name="Jarett J.K."/>
            <person name="Geller-Mcgrath D.E."/>
            <person name="Sieber C.M.K."/>
            <person name="Emerson J.B."/>
            <person name="Anantharaman K."/>
            <person name="Thomas B.C."/>
            <person name="Malmstrom R."/>
            <person name="Stieglmeier M."/>
            <person name="Klingl A."/>
            <person name="Woyke T."/>
            <person name="Ryan C.M."/>
            <person name="Banfield J.F."/>
        </authorList>
    </citation>
    <scope>NUCLEOTIDE SEQUENCE [LARGE SCALE GENOMIC DNA]</scope>
</reference>
<dbReference type="InterPro" id="IPR003367">
    <property type="entry name" value="Thrombospondin_3-like_rpt"/>
</dbReference>
<comment type="caution">
    <text evidence="4">The sequence shown here is derived from an EMBL/GenBank/DDBJ whole genome shotgun (WGS) entry which is preliminary data.</text>
</comment>
<dbReference type="EMBL" id="PFMG01000071">
    <property type="protein sequence ID" value="PIY99621.1"/>
    <property type="molecule type" value="Genomic_DNA"/>
</dbReference>
<evidence type="ECO:0000313" key="5">
    <source>
        <dbReference type="Proteomes" id="UP000228874"/>
    </source>
</evidence>
<dbReference type="AlphaFoldDB" id="A0A2H9P7Y2"/>
<evidence type="ECO:0000313" key="4">
    <source>
        <dbReference type="EMBL" id="PIY99621.1"/>
    </source>
</evidence>
<dbReference type="PROSITE" id="PS51234">
    <property type="entry name" value="TSP3"/>
    <property type="match status" value="3"/>
</dbReference>
<sequence>MTDIHNEGHNNTGDNNTCDTTYNYNDTNSTGCKNKCPYVPFAPFILAKWEVPDDDYSMEGSQVYIALNDVNVIKCAIVCDYNGAIDIDTVRAIVYYPNGAFMEHESLEIASQNSSICWRTIPEWNWEFWNKYERGICNVYEGNLTLTALYPTGNYTVIVVANDSTNLKANMTNKFQLIDVCGNDSDGDGFGDACDNCPNVYNLDQNDSDNDGIGDACDNCPHVSNSDQTDSDNDGQGDACDNDMDNDGVSDNVDNCPKVYNPDQKDTDGDGIGDACDNCINISNYDQGDLDSDGLGNVCDNCPRVSNPDQKDSNNNGIGDACEEPPKIWS</sequence>
<evidence type="ECO:0000256" key="2">
    <source>
        <dbReference type="ARBA" id="ARBA00022837"/>
    </source>
</evidence>
<gene>
    <name evidence="4" type="ORF">COY63_02625</name>
</gene>
<dbReference type="Gene3D" id="4.10.1080.10">
    <property type="entry name" value="TSP type-3 repeat"/>
    <property type="match status" value="1"/>
</dbReference>
<evidence type="ECO:0000256" key="1">
    <source>
        <dbReference type="ARBA" id="ARBA00022729"/>
    </source>
</evidence>
<protein>
    <recommendedName>
        <fullName evidence="6">Thrombospondin</fullName>
    </recommendedName>
</protein>
<evidence type="ECO:0008006" key="6">
    <source>
        <dbReference type="Google" id="ProtNLM"/>
    </source>
</evidence>
<proteinExistence type="predicted"/>
<dbReference type="Pfam" id="PF02412">
    <property type="entry name" value="TSP_3"/>
    <property type="match status" value="4"/>
</dbReference>
<keyword evidence="1" id="KW-0732">Signal</keyword>
<dbReference type="Proteomes" id="UP000228874">
    <property type="component" value="Unassembled WGS sequence"/>
</dbReference>
<dbReference type="InterPro" id="IPR017897">
    <property type="entry name" value="Thrombospondin_3_rpt"/>
</dbReference>
<feature type="region of interest" description="Disordered" evidence="3">
    <location>
        <begin position="225"/>
        <end position="246"/>
    </location>
</feature>
<dbReference type="PANTHER" id="PTHR10199:SF100">
    <property type="entry name" value="THROMBOSPONDIN, ISOFORM A"/>
    <property type="match status" value="1"/>
</dbReference>
<name>A0A2H9P7Y2_HUBC1</name>
<keyword evidence="2" id="KW-0106">Calcium</keyword>
<dbReference type="GO" id="GO:0005509">
    <property type="term" value="F:calcium ion binding"/>
    <property type="evidence" value="ECO:0007669"/>
    <property type="project" value="InterPro"/>
</dbReference>
<accession>A0A2H9P7Y2</accession>
<dbReference type="FunFam" id="4.10.1080.10:FF:000002">
    <property type="entry name" value="Thrombospondin 3"/>
    <property type="match status" value="1"/>
</dbReference>
<dbReference type="SUPFAM" id="SSF103647">
    <property type="entry name" value="TSP type-3 repeat"/>
    <property type="match status" value="3"/>
</dbReference>
<feature type="region of interest" description="Disordered" evidence="3">
    <location>
        <begin position="306"/>
        <end position="330"/>
    </location>
</feature>
<dbReference type="InterPro" id="IPR028974">
    <property type="entry name" value="TSP_type-3_rpt"/>
</dbReference>
<dbReference type="GO" id="GO:0007155">
    <property type="term" value="P:cell adhesion"/>
    <property type="evidence" value="ECO:0007669"/>
    <property type="project" value="InterPro"/>
</dbReference>
<organism evidence="4 5">
    <name type="scientific">Huberarchaeum crystalense</name>
    <dbReference type="NCBI Taxonomy" id="2014257"/>
    <lineage>
        <taxon>Archaea</taxon>
        <taxon>Candidatus Huberarchaeota</taxon>
        <taxon>Candidatus Huberarchaeia</taxon>
        <taxon>Candidatus Huberarchaeales</taxon>
        <taxon>Candidatus Huberarchaeaceae</taxon>
        <taxon>Candidatus Huberarchaeum</taxon>
    </lineage>
</organism>
<feature type="compositionally biased region" description="Acidic residues" evidence="3">
    <location>
        <begin position="229"/>
        <end position="246"/>
    </location>
</feature>